<name>A0AAD8C5B7_BIOPF</name>
<evidence type="ECO:0000313" key="1">
    <source>
        <dbReference type="EMBL" id="KAK0065799.1"/>
    </source>
</evidence>
<dbReference type="AlphaFoldDB" id="A0AAD8C5B7"/>
<organism evidence="1 2">
    <name type="scientific">Biomphalaria pfeifferi</name>
    <name type="common">Bloodfluke planorb</name>
    <name type="synonym">Freshwater snail</name>
    <dbReference type="NCBI Taxonomy" id="112525"/>
    <lineage>
        <taxon>Eukaryota</taxon>
        <taxon>Metazoa</taxon>
        <taxon>Spiralia</taxon>
        <taxon>Lophotrochozoa</taxon>
        <taxon>Mollusca</taxon>
        <taxon>Gastropoda</taxon>
        <taxon>Heterobranchia</taxon>
        <taxon>Euthyneura</taxon>
        <taxon>Panpulmonata</taxon>
        <taxon>Hygrophila</taxon>
        <taxon>Lymnaeoidea</taxon>
        <taxon>Planorbidae</taxon>
        <taxon>Biomphalaria</taxon>
    </lineage>
</organism>
<accession>A0AAD8C5B7</accession>
<gene>
    <name evidence="1" type="ORF">Bpfe_004596</name>
</gene>
<comment type="caution">
    <text evidence="1">The sequence shown here is derived from an EMBL/GenBank/DDBJ whole genome shotgun (WGS) entry which is preliminary data.</text>
</comment>
<reference evidence="1" key="2">
    <citation type="submission" date="2023-04" db="EMBL/GenBank/DDBJ databases">
        <authorList>
            <person name="Bu L."/>
            <person name="Lu L."/>
            <person name="Laidemitt M.R."/>
            <person name="Zhang S.M."/>
            <person name="Mutuku M."/>
            <person name="Mkoji G."/>
            <person name="Steinauer M."/>
            <person name="Loker E.S."/>
        </authorList>
    </citation>
    <scope>NUCLEOTIDE SEQUENCE</scope>
    <source>
        <strain evidence="1">KasaAsao</strain>
        <tissue evidence="1">Whole Snail</tissue>
    </source>
</reference>
<sequence length="53" mass="6294">MKFQGIHSFIDRVCLTKPEDTFLRIRWMANSKVHVSLQFQDCITNDIYSTDML</sequence>
<reference evidence="1" key="1">
    <citation type="journal article" date="2023" name="PLoS Negl. Trop. Dis.">
        <title>A genome sequence for Biomphalaria pfeifferi, the major vector snail for the human-infecting parasite Schistosoma mansoni.</title>
        <authorList>
            <person name="Bu L."/>
            <person name="Lu L."/>
            <person name="Laidemitt M.R."/>
            <person name="Zhang S.M."/>
            <person name="Mutuku M."/>
            <person name="Mkoji G."/>
            <person name="Steinauer M."/>
            <person name="Loker E.S."/>
        </authorList>
    </citation>
    <scope>NUCLEOTIDE SEQUENCE</scope>
    <source>
        <strain evidence="1">KasaAsao</strain>
    </source>
</reference>
<protein>
    <submittedName>
        <fullName evidence="1">Uncharacterized protein</fullName>
    </submittedName>
</protein>
<evidence type="ECO:0000313" key="2">
    <source>
        <dbReference type="Proteomes" id="UP001233172"/>
    </source>
</evidence>
<dbReference type="EMBL" id="JASAOG010000012">
    <property type="protein sequence ID" value="KAK0065799.1"/>
    <property type="molecule type" value="Genomic_DNA"/>
</dbReference>
<dbReference type="Proteomes" id="UP001233172">
    <property type="component" value="Unassembled WGS sequence"/>
</dbReference>
<keyword evidence="2" id="KW-1185">Reference proteome</keyword>
<proteinExistence type="predicted"/>
<feature type="non-terminal residue" evidence="1">
    <location>
        <position position="53"/>
    </location>
</feature>